<gene>
    <name evidence="1" type="ORF">GA0070563_11226</name>
</gene>
<dbReference type="AlphaFoldDB" id="A0A1C5A9V7"/>
<sequence length="79" mass="8730">MTCIRFKTSTGLRGLACADISPLPTPNPECPNAGQHMPHPTGYIDHSDWADQMMETHDQQQCPGCGGWHIWVPRSAERG</sequence>
<keyword evidence="2" id="KW-1185">Reference proteome</keyword>
<evidence type="ECO:0000313" key="2">
    <source>
        <dbReference type="Proteomes" id="UP000183585"/>
    </source>
</evidence>
<accession>A0A1C5A9V7</accession>
<organism evidence="1 2">
    <name type="scientific">Micromonospora carbonacea</name>
    <dbReference type="NCBI Taxonomy" id="47853"/>
    <lineage>
        <taxon>Bacteria</taxon>
        <taxon>Bacillati</taxon>
        <taxon>Actinomycetota</taxon>
        <taxon>Actinomycetes</taxon>
        <taxon>Micromonosporales</taxon>
        <taxon>Micromonosporaceae</taxon>
        <taxon>Micromonospora</taxon>
    </lineage>
</organism>
<evidence type="ECO:0000313" key="1">
    <source>
        <dbReference type="EMBL" id="SCF42007.1"/>
    </source>
</evidence>
<dbReference type="RefSeq" id="WP_074476830.1">
    <property type="nucleotide sequence ID" value="NZ_FMCT01000012.1"/>
</dbReference>
<protein>
    <submittedName>
        <fullName evidence="1">Uncharacterized protein</fullName>
    </submittedName>
</protein>
<reference evidence="2" key="1">
    <citation type="submission" date="2016-06" db="EMBL/GenBank/DDBJ databases">
        <authorList>
            <person name="Varghese N."/>
            <person name="Submissions Spin"/>
        </authorList>
    </citation>
    <scope>NUCLEOTIDE SEQUENCE [LARGE SCALE GENOMIC DNA]</scope>
    <source>
        <strain evidence="2">DSM 43168</strain>
    </source>
</reference>
<proteinExistence type="predicted"/>
<dbReference type="Proteomes" id="UP000183585">
    <property type="component" value="Unassembled WGS sequence"/>
</dbReference>
<name>A0A1C5A9V7_9ACTN</name>
<dbReference type="EMBL" id="FMCT01000012">
    <property type="protein sequence ID" value="SCF42007.1"/>
    <property type="molecule type" value="Genomic_DNA"/>
</dbReference>